<evidence type="ECO:0000256" key="6">
    <source>
        <dbReference type="ARBA" id="ARBA00022729"/>
    </source>
</evidence>
<proteinExistence type="predicted"/>
<keyword evidence="9" id="KW-0482">Metalloprotease</keyword>
<dbReference type="GO" id="GO:0006508">
    <property type="term" value="P:proteolysis"/>
    <property type="evidence" value="ECO:0007669"/>
    <property type="project" value="UniProtKB-KW"/>
</dbReference>
<dbReference type="EMBL" id="KK100694">
    <property type="protein sequence ID" value="KIZ04279.1"/>
    <property type="molecule type" value="Genomic_DNA"/>
</dbReference>
<dbReference type="RefSeq" id="XP_013903298.1">
    <property type="nucleotide sequence ID" value="XM_014047844.1"/>
</dbReference>
<feature type="region of interest" description="Disordered" evidence="10">
    <location>
        <begin position="792"/>
        <end position="878"/>
    </location>
</feature>
<dbReference type="GO" id="GO:0004866">
    <property type="term" value="F:endopeptidase inhibitor activity"/>
    <property type="evidence" value="ECO:0007669"/>
    <property type="project" value="InterPro"/>
</dbReference>
<comment type="cofactor">
    <cofactor evidence="1">
        <name>Zn(2+)</name>
        <dbReference type="ChEBI" id="CHEBI:29105"/>
    </cofactor>
</comment>
<evidence type="ECO:0000313" key="13">
    <source>
        <dbReference type="EMBL" id="KIZ04279.1"/>
    </source>
</evidence>
<evidence type="ECO:0000256" key="3">
    <source>
        <dbReference type="ARBA" id="ARBA00022525"/>
    </source>
</evidence>
<evidence type="ECO:0000256" key="11">
    <source>
        <dbReference type="SAM" id="SignalP"/>
    </source>
</evidence>
<dbReference type="GO" id="GO:0005576">
    <property type="term" value="C:extracellular region"/>
    <property type="evidence" value="ECO:0007669"/>
    <property type="project" value="UniProtKB-SubCell"/>
</dbReference>
<keyword evidence="8" id="KW-0862">Zinc</keyword>
<keyword evidence="7" id="KW-0378">Hydrolase</keyword>
<dbReference type="GO" id="GO:0008237">
    <property type="term" value="F:metallopeptidase activity"/>
    <property type="evidence" value="ECO:0007669"/>
    <property type="project" value="UniProtKB-KW"/>
</dbReference>
<reference evidence="13 14" key="1">
    <citation type="journal article" date="2013" name="BMC Genomics">
        <title>Reconstruction of the lipid metabolism for the microalga Monoraphidium neglectum from its genome sequence reveals characteristics suitable for biofuel production.</title>
        <authorList>
            <person name="Bogen C."/>
            <person name="Al-Dilaimi A."/>
            <person name="Albersmeier A."/>
            <person name="Wichmann J."/>
            <person name="Grundmann M."/>
            <person name="Rupp O."/>
            <person name="Lauersen K.J."/>
            <person name="Blifernez-Klassen O."/>
            <person name="Kalinowski J."/>
            <person name="Goesmann A."/>
            <person name="Mussgnug J.H."/>
            <person name="Kruse O."/>
        </authorList>
    </citation>
    <scope>NUCLEOTIDE SEQUENCE [LARGE SCALE GENOMIC DNA]</scope>
    <source>
        <strain evidence="13 14">SAG 48.87</strain>
    </source>
</reference>
<keyword evidence="14" id="KW-1185">Reference proteome</keyword>
<keyword evidence="6 11" id="KW-0732">Signal</keyword>
<accession>A0A0D2LC00</accession>
<evidence type="ECO:0000256" key="4">
    <source>
        <dbReference type="ARBA" id="ARBA00022670"/>
    </source>
</evidence>
<dbReference type="Proteomes" id="UP000054498">
    <property type="component" value="Unassembled WGS sequence"/>
</dbReference>
<sequence length="1724" mass="177628">MARRGLLLAMLCAAAVVRRADAQAFLQEELPLRPLVTTPSELLTDSASAIVTLVQRQAITAVFSRPVIALGADWGQKELPKELTPFTLSCNTPGRLRWVTTNIARFDPSVDWPTDLACTFDWNKGLKSFDGVALDLAGNVASVKLATAEIAVTLSGVSSQAADNATSGLWSYNVGLPDDSLPEVPPGANITLSFTYPVELSRLAAALQVLPGKGAGAALNSKATVLPCDEPVFTPRPLFFPAAAAGRTSPADLLRKSASCAVVQLTPALPPGAGAKLRLPKGARYSALAGPAQSDHDVDVFGLRRFRIPLRQDWRPFEGGPDDAIYDGVSFRRLDMWLPHGLAAGVTPADLQPLLSICKLSNPRNANSPCAPLGFNLTRLAKGRLRMGVPGLEPRQRYRVEVKGSDRVKDAFGLALQPLSTVFWSRSLDPAFQGPEVSDKFVIFEATAGAATLTWPWVSRGKPGEARTAQQWRLGADDVPRLIAGINSYYGLPPDSLGTSGSSITRSSDAAPAFQDLQLPTGPGLSLAAACCVQRSYPTKSLVVTGEALVLQSNLQAAFIGADGDVTAWVTDSQGAGAPVRGAKVSLYFTPLQTGPAVAGPSCTTGADGTCVIDGASISLARNGAGAGSLREREVSAFVTAPGQGPLLVPRVSSGSSFRDASQDNTYSAVAVLDRPLVKPGDDLHVTAFIQRVRGAQMLPPTGLGSIVFQVSPGFDPASQQPLLLTAKVDDSFGTAHIRIPVPSNARPGEFSLAILAPGTPKQRTPPRRAASPAARGLLQWSLLPPAASSSADAKEAAFAPNQPPKGAAAIPAPAKPKAGAAPPAKAPPAARGSGPAPATLSKILVPPTGGAASDTDGLSNVGSTGFTVGDPRPPTAELNVTAPKWVTPRARVNVQLTARSYIGTQVANASISLAWTLPKAKGEIEVTTDSEGRASAAIDLGELGAANATRAGDALELRATWIGPTREPIFASRTVKIADGPVRVELSRTLETDLPGVPFGVTAAAYSNEDDAPLDGTLVAISVVPANTSAGATGCTAAQLSALAKKACSIKSGDTVAAARACQLALPCVGAFAVKACVNASCTNVTLGRNATEWAGFPWNEQPKIKARGGGHAVLRCTALRFVARGQGWLASRVLADKPQYSAKQSVALVVQNPYWGPASALVVWGNRLQRKQKVFLKVGPGISNLTIGPIGTECLGGCTARVLLSVARPAAGKALAPLPAVPVSRLFDPLAPHTPDGSVDIDVPQGTSLSCAVSVDSGAKNSAGVAVVAPNRTANIAVKVTDKDGRPVAGAQVTLVIVDKAILDLKPYELQNVSSQLQPDLSASIEATTLDRFRATRAALNATFSTLQRRLKLDPFLPIYTRIQPSSGYIPLWRPWGDWASSSSFLPSPSPVDVPDTDYLASFTSQITVFPGINGPVGIYGGFGGPVAMPMMMARGAASFAAPAPAAAAGEAMADNAAVASKSAVRGGAEAAQQAGGAEVRLMSDFKVTPLFAVATTGAGGDATVAFAAPPNLGTFVVRAYAASPPDGEAPTLYGAGESRVVVRRGVSLLPSVPRIVRTGDTFEGGVIVTSPGASGATKVTVVASIGGKAGAGRPVVLQSGAASDSTSVTVAAGGQEELRFKFTTRQVGNGTLRFTATTGAGGDAASDALELEVPVLGRQGDVYVATSFAVRPNATSNSTSTRQEGLALPKAENGTGSLDLLAGVGYLPAVQVWPAGATCML</sequence>
<dbReference type="OrthoDB" id="543368at2759"/>
<dbReference type="GeneID" id="25736558"/>
<dbReference type="PANTHER" id="PTHR13062:SF12">
    <property type="entry name" value="ALPHA-2-MACROGLOBULIN DOMAIN-CONTAINING PROTEIN"/>
    <property type="match status" value="1"/>
</dbReference>
<keyword evidence="5" id="KW-0479">Metal-binding</keyword>
<dbReference type="GO" id="GO:0046872">
    <property type="term" value="F:metal ion binding"/>
    <property type="evidence" value="ECO:0007669"/>
    <property type="project" value="UniProtKB-KW"/>
</dbReference>
<dbReference type="InterPro" id="IPR001599">
    <property type="entry name" value="Macroglobln_a2"/>
</dbReference>
<evidence type="ECO:0000256" key="2">
    <source>
        <dbReference type="ARBA" id="ARBA00004613"/>
    </source>
</evidence>
<gene>
    <name evidence="13" type="ORF">MNEG_3680</name>
</gene>
<evidence type="ECO:0000256" key="5">
    <source>
        <dbReference type="ARBA" id="ARBA00022723"/>
    </source>
</evidence>
<feature type="chain" id="PRO_5002246244" description="Alpha-2-macroglobulin domain-containing protein" evidence="11">
    <location>
        <begin position="23"/>
        <end position="1724"/>
    </location>
</feature>
<feature type="signal peptide" evidence="11">
    <location>
        <begin position="1"/>
        <end position="22"/>
    </location>
</feature>
<feature type="compositionally biased region" description="Polar residues" evidence="10">
    <location>
        <begin position="857"/>
        <end position="867"/>
    </location>
</feature>
<dbReference type="PANTHER" id="PTHR13062">
    <property type="entry name" value="COLLAGENASE"/>
    <property type="match status" value="1"/>
</dbReference>
<feature type="domain" description="Alpha-2-macroglobulin" evidence="12">
    <location>
        <begin position="1491"/>
        <end position="1586"/>
    </location>
</feature>
<evidence type="ECO:0000256" key="10">
    <source>
        <dbReference type="SAM" id="MobiDB-lite"/>
    </source>
</evidence>
<evidence type="ECO:0000313" key="14">
    <source>
        <dbReference type="Proteomes" id="UP000054498"/>
    </source>
</evidence>
<dbReference type="KEGG" id="mng:MNEG_3680"/>
<evidence type="ECO:0000259" key="12">
    <source>
        <dbReference type="SMART" id="SM01360"/>
    </source>
</evidence>
<keyword evidence="4" id="KW-0645">Protease</keyword>
<evidence type="ECO:0000256" key="8">
    <source>
        <dbReference type="ARBA" id="ARBA00022833"/>
    </source>
</evidence>
<evidence type="ECO:0000256" key="1">
    <source>
        <dbReference type="ARBA" id="ARBA00001947"/>
    </source>
</evidence>
<evidence type="ECO:0000256" key="7">
    <source>
        <dbReference type="ARBA" id="ARBA00022801"/>
    </source>
</evidence>
<evidence type="ECO:0000256" key="9">
    <source>
        <dbReference type="ARBA" id="ARBA00023049"/>
    </source>
</evidence>
<dbReference type="SMART" id="SM01360">
    <property type="entry name" value="A2M"/>
    <property type="match status" value="1"/>
</dbReference>
<organism evidence="13 14">
    <name type="scientific">Monoraphidium neglectum</name>
    <dbReference type="NCBI Taxonomy" id="145388"/>
    <lineage>
        <taxon>Eukaryota</taxon>
        <taxon>Viridiplantae</taxon>
        <taxon>Chlorophyta</taxon>
        <taxon>core chlorophytes</taxon>
        <taxon>Chlorophyceae</taxon>
        <taxon>CS clade</taxon>
        <taxon>Sphaeropleales</taxon>
        <taxon>Selenastraceae</taxon>
        <taxon>Monoraphidium</taxon>
    </lineage>
</organism>
<feature type="compositionally biased region" description="Low complexity" evidence="10">
    <location>
        <begin position="792"/>
        <end position="839"/>
    </location>
</feature>
<keyword evidence="3" id="KW-0964">Secreted</keyword>
<comment type="subcellular location">
    <subcellularLocation>
        <location evidence="2">Secreted</location>
    </subcellularLocation>
</comment>
<name>A0A0D2LC00_9CHLO</name>
<protein>
    <recommendedName>
        <fullName evidence="12">Alpha-2-macroglobulin domain-containing protein</fullName>
    </recommendedName>
</protein>